<dbReference type="EMBL" id="CP104694">
    <property type="protein sequence ID" value="UXI67069.1"/>
    <property type="molecule type" value="Genomic_DNA"/>
</dbReference>
<gene>
    <name evidence="1" type="ORF">N4264_20290</name>
</gene>
<keyword evidence="2" id="KW-1185">Reference proteome</keyword>
<evidence type="ECO:0000313" key="2">
    <source>
        <dbReference type="Proteomes" id="UP001064632"/>
    </source>
</evidence>
<proteinExistence type="predicted"/>
<dbReference type="RefSeq" id="WP_261694045.1">
    <property type="nucleotide sequence ID" value="NZ_CP104694.1"/>
</dbReference>
<evidence type="ECO:0000313" key="1">
    <source>
        <dbReference type="EMBL" id="UXI67069.1"/>
    </source>
</evidence>
<accession>A0ABY6BAI3</accession>
<dbReference type="Proteomes" id="UP001064632">
    <property type="component" value="Chromosome"/>
</dbReference>
<protein>
    <submittedName>
        <fullName evidence="1">Uncharacterized protein</fullName>
    </submittedName>
</protein>
<sequence>MALFDSLLNYKTRGRIRSFDMHAKKKATIYLVNSRSFVVFMSDDYIIGEAEIHEAAADPKADVVVYNTWDTMGEGARKEAKRLGIDVCTFGGFGRRLDEINAAT</sequence>
<name>A0ABY6BAI3_9GAMM</name>
<organism evidence="1 2">
    <name type="scientific">Tahibacter amnicola</name>
    <dbReference type="NCBI Taxonomy" id="2976241"/>
    <lineage>
        <taxon>Bacteria</taxon>
        <taxon>Pseudomonadati</taxon>
        <taxon>Pseudomonadota</taxon>
        <taxon>Gammaproteobacteria</taxon>
        <taxon>Lysobacterales</taxon>
        <taxon>Rhodanobacteraceae</taxon>
        <taxon>Tahibacter</taxon>
    </lineage>
</organism>
<reference evidence="1" key="1">
    <citation type="submission" date="2022-09" db="EMBL/GenBank/DDBJ databases">
        <title>Tahibacter sp. nov., isolated from a fresh water.</title>
        <authorList>
            <person name="Baek J.H."/>
            <person name="Lee J.K."/>
            <person name="Kim J.M."/>
            <person name="Jeon C.O."/>
        </authorList>
    </citation>
    <scope>NUCLEOTIDE SEQUENCE</scope>
    <source>
        <strain evidence="1">W38</strain>
    </source>
</reference>